<evidence type="ECO:0000313" key="2">
    <source>
        <dbReference type="EMBL" id="CAB1427675.1"/>
    </source>
</evidence>
<dbReference type="Pfam" id="PF09004">
    <property type="entry name" value="ALKBH8_N"/>
    <property type="match status" value="1"/>
</dbReference>
<sequence>MAQKRLNVLRRLKRASCSPPILTSCYRVTVESVLAAAEHKTLQHMSAEGICIPAGVPHPTLAQWSASKRVSSEASLSWETYSHLTWEGVVGYVWAFLSQTGFRAHGGDARDEVQICQASCAPPGHGATCTLGYLALISEKSADIAGLDFFSWTSSRAALSAAAEFTPSPRGVRC</sequence>
<feature type="domain" description="Alkylated DNA repair protein AlkB homologue 8 N-terminal" evidence="1">
    <location>
        <begin position="2"/>
        <end position="32"/>
    </location>
</feature>
<dbReference type="AlphaFoldDB" id="A0A9N7UB52"/>
<proteinExistence type="predicted"/>
<gene>
    <name evidence="2" type="ORF">PLEPLA_LOCUS15616</name>
</gene>
<dbReference type="EMBL" id="CADEAL010000988">
    <property type="protein sequence ID" value="CAB1427675.1"/>
    <property type="molecule type" value="Genomic_DNA"/>
</dbReference>
<reference evidence="2" key="1">
    <citation type="submission" date="2020-03" db="EMBL/GenBank/DDBJ databases">
        <authorList>
            <person name="Weist P."/>
        </authorList>
    </citation>
    <scope>NUCLEOTIDE SEQUENCE</scope>
</reference>
<name>A0A9N7UB52_PLEPL</name>
<dbReference type="PROSITE" id="PS51257">
    <property type="entry name" value="PROKAR_LIPOPROTEIN"/>
    <property type="match status" value="1"/>
</dbReference>
<evidence type="ECO:0000313" key="3">
    <source>
        <dbReference type="Proteomes" id="UP001153269"/>
    </source>
</evidence>
<organism evidence="2 3">
    <name type="scientific">Pleuronectes platessa</name>
    <name type="common">European plaice</name>
    <dbReference type="NCBI Taxonomy" id="8262"/>
    <lineage>
        <taxon>Eukaryota</taxon>
        <taxon>Metazoa</taxon>
        <taxon>Chordata</taxon>
        <taxon>Craniata</taxon>
        <taxon>Vertebrata</taxon>
        <taxon>Euteleostomi</taxon>
        <taxon>Actinopterygii</taxon>
        <taxon>Neopterygii</taxon>
        <taxon>Teleostei</taxon>
        <taxon>Neoteleostei</taxon>
        <taxon>Acanthomorphata</taxon>
        <taxon>Carangaria</taxon>
        <taxon>Pleuronectiformes</taxon>
        <taxon>Pleuronectoidei</taxon>
        <taxon>Pleuronectidae</taxon>
        <taxon>Pleuronectes</taxon>
    </lineage>
</organism>
<keyword evidence="3" id="KW-1185">Reference proteome</keyword>
<dbReference type="InterPro" id="IPR015095">
    <property type="entry name" value="AlkB_hom8_N"/>
</dbReference>
<protein>
    <recommendedName>
        <fullName evidence="1">Alkylated DNA repair protein AlkB homologue 8 N-terminal domain-containing protein</fullName>
    </recommendedName>
</protein>
<accession>A0A9N7UB52</accession>
<evidence type="ECO:0000259" key="1">
    <source>
        <dbReference type="Pfam" id="PF09004"/>
    </source>
</evidence>
<dbReference type="Proteomes" id="UP001153269">
    <property type="component" value="Unassembled WGS sequence"/>
</dbReference>
<dbReference type="GO" id="GO:0016706">
    <property type="term" value="F:2-oxoglutarate-dependent dioxygenase activity"/>
    <property type="evidence" value="ECO:0007669"/>
    <property type="project" value="InterPro"/>
</dbReference>
<dbReference type="GO" id="GO:0008168">
    <property type="term" value="F:methyltransferase activity"/>
    <property type="evidence" value="ECO:0007669"/>
    <property type="project" value="InterPro"/>
</dbReference>
<comment type="caution">
    <text evidence="2">The sequence shown here is derived from an EMBL/GenBank/DDBJ whole genome shotgun (WGS) entry which is preliminary data.</text>
</comment>